<reference evidence="3 4" key="1">
    <citation type="submission" date="2016-04" db="EMBL/GenBank/DDBJ databases">
        <title>Reclassification of Paraburkholderia panaciterrae (Farh et al. 2015) Dobritsa &amp; Samadpour 2016 as a later homotypic synonym of Paraburkholderia ginsengiterrae (Farh et al. 2015) Dobritsa &amp; Samadpour 2016.</title>
        <authorList>
            <person name="Dobritsa A.P."/>
            <person name="Kutumbaka K."/>
            <person name="Samadpour M."/>
        </authorList>
    </citation>
    <scope>NUCLEOTIDE SEQUENCE [LARGE SCALE GENOMIC DNA]</scope>
    <source>
        <strain evidence="1 4">DCY85</strain>
        <strain evidence="2 3">DCY85-1</strain>
    </source>
</reference>
<dbReference type="EMBL" id="LXJZ01000187">
    <property type="protein sequence ID" value="OAJ56378.1"/>
    <property type="molecule type" value="Genomic_DNA"/>
</dbReference>
<organism evidence="1 4">
    <name type="scientific">Paraburkholderia ginsengiterrae</name>
    <dbReference type="NCBI Taxonomy" id="1462993"/>
    <lineage>
        <taxon>Bacteria</taxon>
        <taxon>Pseudomonadati</taxon>
        <taxon>Pseudomonadota</taxon>
        <taxon>Betaproteobacteria</taxon>
        <taxon>Burkholderiales</taxon>
        <taxon>Burkholderiaceae</taxon>
        <taxon>Paraburkholderia</taxon>
    </lineage>
</organism>
<accession>A0A1A9MY51</accession>
<evidence type="ECO:0000313" key="4">
    <source>
        <dbReference type="Proteomes" id="UP000078116"/>
    </source>
</evidence>
<dbReference type="RefSeq" id="WP_064269901.1">
    <property type="nucleotide sequence ID" value="NZ_LXJZ01000187.1"/>
</dbReference>
<dbReference type="Proteomes" id="UP000078116">
    <property type="component" value="Unassembled WGS sequence"/>
</dbReference>
<dbReference type="PANTHER" id="PTHR21192">
    <property type="entry name" value="NUCLEAR PROTEIN E3-3"/>
    <property type="match status" value="1"/>
</dbReference>
<gene>
    <name evidence="2" type="ORF">A6V36_07655</name>
    <name evidence="1" type="ORF">A6V37_37040</name>
</gene>
<proteinExistence type="predicted"/>
<evidence type="ECO:0000313" key="3">
    <source>
        <dbReference type="Proteomes" id="UP000077961"/>
    </source>
</evidence>
<dbReference type="CDD" id="cd05560">
    <property type="entry name" value="Xcc1710_like"/>
    <property type="match status" value="1"/>
</dbReference>
<evidence type="ECO:0008006" key="5">
    <source>
        <dbReference type="Google" id="ProtNLM"/>
    </source>
</evidence>
<dbReference type="InterPro" id="IPR036748">
    <property type="entry name" value="MTH938-like_sf"/>
</dbReference>
<dbReference type="Pfam" id="PF04430">
    <property type="entry name" value="DUF498"/>
    <property type="match status" value="1"/>
</dbReference>
<comment type="caution">
    <text evidence="1">The sequence shown here is derived from an EMBL/GenBank/DDBJ whole genome shotgun (WGS) entry which is preliminary data.</text>
</comment>
<dbReference type="Gene3D" id="3.40.1230.10">
    <property type="entry name" value="MTH938-like"/>
    <property type="match status" value="1"/>
</dbReference>
<sequence length="124" mass="13465">MKLHQDSSGALNTVTGYGADYVEINLVRHSGSLLVLPDAPVIPWPVSSFEQLSSEHFAMLVDAAPEVVIFGSGERLRFPHPRLTAVLTAKRIGVETMDFKAACRTYNILMAEGRKVAAALLIEA</sequence>
<dbReference type="SUPFAM" id="SSF64076">
    <property type="entry name" value="MTH938-like"/>
    <property type="match status" value="1"/>
</dbReference>
<dbReference type="AlphaFoldDB" id="A0A1A9MY51"/>
<evidence type="ECO:0000313" key="2">
    <source>
        <dbReference type="EMBL" id="OAJ56378.1"/>
    </source>
</evidence>
<dbReference type="Proteomes" id="UP000077961">
    <property type="component" value="Unassembled WGS sequence"/>
</dbReference>
<protein>
    <recommendedName>
        <fullName evidence="5">Xcc1710-like domain-containing protein</fullName>
    </recommendedName>
</protein>
<dbReference type="PANTHER" id="PTHR21192:SF2">
    <property type="entry name" value="NADH DEHYDROGENASE [UBIQUINONE] 1 ALPHA SUBCOMPLEX ASSEMBLY FACTOR 3"/>
    <property type="match status" value="1"/>
</dbReference>
<dbReference type="OrthoDB" id="9800373at2"/>
<dbReference type="STRING" id="1462993.A6V36_07655"/>
<dbReference type="EMBL" id="LXKA01000379">
    <property type="protein sequence ID" value="OAJ52256.1"/>
    <property type="molecule type" value="Genomic_DNA"/>
</dbReference>
<keyword evidence="3" id="KW-1185">Reference proteome</keyword>
<name>A0A1A9MY51_9BURK</name>
<dbReference type="InterPro" id="IPR007523">
    <property type="entry name" value="NDUFAF3/AAMDC"/>
</dbReference>
<evidence type="ECO:0000313" key="1">
    <source>
        <dbReference type="EMBL" id="OAJ52256.1"/>
    </source>
</evidence>